<dbReference type="EMBL" id="BART01001236">
    <property type="protein sequence ID" value="GAG65067.1"/>
    <property type="molecule type" value="Genomic_DNA"/>
</dbReference>
<dbReference type="SUPFAM" id="SSF48208">
    <property type="entry name" value="Six-hairpin glycosidases"/>
    <property type="match status" value="1"/>
</dbReference>
<sequence>MTSSEGGFYSAEDADSEGVEGKFYTWTKDEIKKIFLKEKADTVIDIFNIGKASIDKGSVLYINKSLEDIASKYNLSLEDLNQLIQDVRKDMFENRKKRIHPFKDDKILTDWNGLMISAFALGARVLEKKEYKNAAINAADFIINKMITKEGNLLHRYRDGESGITANLDDYSFFIMGLIELYETTFDINYLKTALNLNKVMIENFWDNKNGGFYFTQNDEKLGNFRQKDIYDGAIPSGNSIALSNLIKLGRITANTELEEKTILITKAFSEIIEKSPEAYTQFISSFDFLIGPSYEIIIVGDSNSCETKYILKAINSRFIPNKIVILKPFENIKTAIMDISNYLKDFKMLNNKPTIYVCSNYTCKVPTNVRTAIVSSNEDIFIPELV</sequence>
<comment type="caution">
    <text evidence="2">The sequence shown here is derived from an EMBL/GenBank/DDBJ whole genome shotgun (WGS) entry which is preliminary data.</text>
</comment>
<protein>
    <recommendedName>
        <fullName evidence="3">Thioredoxin domain-containing protein</fullName>
    </recommendedName>
</protein>
<evidence type="ECO:0008006" key="3">
    <source>
        <dbReference type="Google" id="ProtNLM"/>
    </source>
</evidence>
<reference evidence="2" key="1">
    <citation type="journal article" date="2014" name="Front. Microbiol.">
        <title>High frequency of phylogenetically diverse reductive dehalogenase-homologous genes in deep subseafloor sedimentary metagenomes.</title>
        <authorList>
            <person name="Kawai M."/>
            <person name="Futagami T."/>
            <person name="Toyoda A."/>
            <person name="Takaki Y."/>
            <person name="Nishi S."/>
            <person name="Hori S."/>
            <person name="Arai W."/>
            <person name="Tsubouchi T."/>
            <person name="Morono Y."/>
            <person name="Uchiyama I."/>
            <person name="Ito T."/>
            <person name="Fujiyama A."/>
            <person name="Inagaki F."/>
            <person name="Takami H."/>
        </authorList>
    </citation>
    <scope>NUCLEOTIDE SEQUENCE</scope>
    <source>
        <strain evidence="2">Expedition CK06-06</strain>
    </source>
</reference>
<dbReference type="GO" id="GO:0005975">
    <property type="term" value="P:carbohydrate metabolic process"/>
    <property type="evidence" value="ECO:0007669"/>
    <property type="project" value="InterPro"/>
</dbReference>
<keyword evidence="1" id="KW-0175">Coiled coil</keyword>
<name>X1A4I1_9ZZZZ</name>
<proteinExistence type="predicted"/>
<dbReference type="PANTHER" id="PTHR42899">
    <property type="entry name" value="SPERMATOGENESIS-ASSOCIATED PROTEIN 20"/>
    <property type="match status" value="1"/>
</dbReference>
<dbReference type="InterPro" id="IPR012341">
    <property type="entry name" value="6hp_glycosidase-like_sf"/>
</dbReference>
<dbReference type="InterPro" id="IPR008928">
    <property type="entry name" value="6-hairpin_glycosidase_sf"/>
</dbReference>
<feature type="coiled-coil region" evidence="1">
    <location>
        <begin position="63"/>
        <end position="90"/>
    </location>
</feature>
<organism evidence="2">
    <name type="scientific">marine sediment metagenome</name>
    <dbReference type="NCBI Taxonomy" id="412755"/>
    <lineage>
        <taxon>unclassified sequences</taxon>
        <taxon>metagenomes</taxon>
        <taxon>ecological metagenomes</taxon>
    </lineage>
</organism>
<evidence type="ECO:0000313" key="2">
    <source>
        <dbReference type="EMBL" id="GAG65067.1"/>
    </source>
</evidence>
<dbReference type="InterPro" id="IPR024705">
    <property type="entry name" value="Ssp411"/>
</dbReference>
<dbReference type="Gene3D" id="1.50.10.10">
    <property type="match status" value="1"/>
</dbReference>
<dbReference type="PANTHER" id="PTHR42899:SF1">
    <property type="entry name" value="SPERMATOGENESIS-ASSOCIATED PROTEIN 20"/>
    <property type="match status" value="1"/>
</dbReference>
<dbReference type="AlphaFoldDB" id="X1A4I1"/>
<gene>
    <name evidence="2" type="ORF">S01H4_04571</name>
</gene>
<accession>X1A4I1</accession>
<evidence type="ECO:0000256" key="1">
    <source>
        <dbReference type="SAM" id="Coils"/>
    </source>
</evidence>